<dbReference type="Gene3D" id="3.90.400.10">
    <property type="entry name" value="Oligo-1,6-glucosidase, Domain 2"/>
    <property type="match status" value="1"/>
</dbReference>
<gene>
    <name evidence="6" type="ORF">OHC33_001642</name>
</gene>
<dbReference type="Proteomes" id="UP001316803">
    <property type="component" value="Unassembled WGS sequence"/>
</dbReference>
<evidence type="ECO:0000256" key="1">
    <source>
        <dbReference type="ARBA" id="ARBA00008061"/>
    </source>
</evidence>
<dbReference type="InterPro" id="IPR006047">
    <property type="entry name" value="GH13_cat_dom"/>
</dbReference>
<accession>A0AAN8EW12</accession>
<comment type="caution">
    <text evidence="6">The sequence shown here is derived from an EMBL/GenBank/DDBJ whole genome shotgun (WGS) entry which is preliminary data.</text>
</comment>
<feature type="domain" description="Glycosyl hydrolase family 13 catalytic" evidence="5">
    <location>
        <begin position="1"/>
        <end position="342"/>
    </location>
</feature>
<dbReference type="Pfam" id="PF00128">
    <property type="entry name" value="Alpha-amylase"/>
    <property type="match status" value="1"/>
</dbReference>
<dbReference type="GO" id="GO:0004575">
    <property type="term" value="F:sucrose alpha-glucosidase activity"/>
    <property type="evidence" value="ECO:0007669"/>
    <property type="project" value="TreeGrafter"/>
</dbReference>
<keyword evidence="2" id="KW-0378">Hydrolase</keyword>
<dbReference type="PANTHER" id="PTHR10357:SF179">
    <property type="entry name" value="NEUTRAL AND BASIC AMINO ACID TRANSPORT PROTEIN RBAT"/>
    <property type="match status" value="1"/>
</dbReference>
<dbReference type="FunFam" id="3.20.20.80:FF:000064">
    <property type="entry name" value="Oligo-1,6-glucosidase"/>
    <property type="match status" value="1"/>
</dbReference>
<sequence length="488" mass="56820">MDLVVNHTSHEHEWFLASRESQDNPHSDWYHWRDPKGWDETGQPIRPNNWRGAFGGSVWTYASERKQFYLHLALSEQPDLNWFNEETRRAVYRSAIESWLKKGIDGFRVDVVNFYWKELTFPDARIVLPDEEFQPMEPQFVLNGPRMHEWLQEQRKEVLDKYGKDVFLVGELPGTGKEESLRYLDPKHRELDTVFDMDIFMAGNTFDTALHDMKRPKLTEIKQAIAKTQAYIDQGVGWPTVFLESHDYSGSVSRFRPGPGQHQVAAARMLAMLVCTLSGTLFMYQGQEIGMTGVPRDWRTENFRDRAILKYLEQMDEQYSNNEAMKKMAFAAAVAYSRDNARTPMQWSTELNAGFSNVRPWIRLNESYLEGVNVASQLGDDHGVLEFWRNMLKLRQQHGGTFIHGHFRLLDEENEEVLSYVKSSHDVSMPRVVVHLNFTSKEQQVKFDGSEKARLQLLVSSASEHYQSVNDVLGPWEGRTYIVHDHYE</sequence>
<evidence type="ECO:0000259" key="5">
    <source>
        <dbReference type="SMART" id="SM00642"/>
    </source>
</evidence>
<dbReference type="SMART" id="SM00642">
    <property type="entry name" value="Aamy"/>
    <property type="match status" value="1"/>
</dbReference>
<dbReference type="EMBL" id="JAKLMC020000003">
    <property type="protein sequence ID" value="KAK5957270.1"/>
    <property type="molecule type" value="Genomic_DNA"/>
</dbReference>
<organism evidence="6 7">
    <name type="scientific">Knufia fluminis</name>
    <dbReference type="NCBI Taxonomy" id="191047"/>
    <lineage>
        <taxon>Eukaryota</taxon>
        <taxon>Fungi</taxon>
        <taxon>Dikarya</taxon>
        <taxon>Ascomycota</taxon>
        <taxon>Pezizomycotina</taxon>
        <taxon>Eurotiomycetes</taxon>
        <taxon>Chaetothyriomycetidae</taxon>
        <taxon>Chaetothyriales</taxon>
        <taxon>Trichomeriaceae</taxon>
        <taxon>Knufia</taxon>
    </lineage>
</organism>
<dbReference type="GO" id="GO:0033934">
    <property type="term" value="F:glucan 1,4-alpha-maltotriohydrolase activity"/>
    <property type="evidence" value="ECO:0007669"/>
    <property type="project" value="TreeGrafter"/>
</dbReference>
<name>A0AAN8EW12_9EURO</name>
<evidence type="ECO:0000313" key="7">
    <source>
        <dbReference type="Proteomes" id="UP001316803"/>
    </source>
</evidence>
<dbReference type="PANTHER" id="PTHR10357">
    <property type="entry name" value="ALPHA-AMYLASE FAMILY MEMBER"/>
    <property type="match status" value="1"/>
</dbReference>
<proteinExistence type="inferred from homology"/>
<keyword evidence="7" id="KW-1185">Reference proteome</keyword>
<reference evidence="6 7" key="1">
    <citation type="submission" date="2022-12" db="EMBL/GenBank/DDBJ databases">
        <title>Genomic features and morphological characterization of a novel Knufia sp. strain isolated from spacecraft assembly facility.</title>
        <authorList>
            <person name="Teixeira M."/>
            <person name="Chander A.M."/>
            <person name="Stajich J.E."/>
            <person name="Venkateswaran K."/>
        </authorList>
    </citation>
    <scope>NUCLEOTIDE SEQUENCE [LARGE SCALE GENOMIC DNA]</scope>
    <source>
        <strain evidence="6 7">FJI-L2-BK-P2</strain>
    </source>
</reference>
<dbReference type="GO" id="GO:0004556">
    <property type="term" value="F:alpha-amylase activity"/>
    <property type="evidence" value="ECO:0007669"/>
    <property type="project" value="TreeGrafter"/>
</dbReference>
<dbReference type="SUPFAM" id="SSF51445">
    <property type="entry name" value="(Trans)glycosidases"/>
    <property type="match status" value="1"/>
</dbReference>
<dbReference type="InterPro" id="IPR017853">
    <property type="entry name" value="GH"/>
</dbReference>
<protein>
    <recommendedName>
        <fullName evidence="5">Glycosyl hydrolase family 13 catalytic domain-containing protein</fullName>
    </recommendedName>
</protein>
<evidence type="ECO:0000256" key="3">
    <source>
        <dbReference type="ARBA" id="ARBA00023295"/>
    </source>
</evidence>
<dbReference type="InterPro" id="IPR045857">
    <property type="entry name" value="O16G_dom_2"/>
</dbReference>
<evidence type="ECO:0000313" key="6">
    <source>
        <dbReference type="EMBL" id="KAK5957270.1"/>
    </source>
</evidence>
<dbReference type="Gene3D" id="2.60.40.1180">
    <property type="entry name" value="Golgi alpha-mannosidase II"/>
    <property type="match status" value="1"/>
</dbReference>
<keyword evidence="4" id="KW-0462">Maltose metabolism</keyword>
<dbReference type="AlphaFoldDB" id="A0AAN8EW12"/>
<dbReference type="GO" id="GO:0005987">
    <property type="term" value="P:sucrose catabolic process"/>
    <property type="evidence" value="ECO:0007669"/>
    <property type="project" value="TreeGrafter"/>
</dbReference>
<comment type="similarity">
    <text evidence="1">Belongs to the glycosyl hydrolase 13 family.</text>
</comment>
<dbReference type="GO" id="GO:0004574">
    <property type="term" value="F:oligo-1,6-glucosidase activity"/>
    <property type="evidence" value="ECO:0007669"/>
    <property type="project" value="TreeGrafter"/>
</dbReference>
<dbReference type="FunFam" id="3.90.400.10:FF:000002">
    <property type="entry name" value="Sucrose isomerase"/>
    <property type="match status" value="1"/>
</dbReference>
<dbReference type="InterPro" id="IPR013780">
    <property type="entry name" value="Glyco_hydro_b"/>
</dbReference>
<dbReference type="SUPFAM" id="SSF51011">
    <property type="entry name" value="Glycosyl hydrolase domain"/>
    <property type="match status" value="1"/>
</dbReference>
<dbReference type="Gene3D" id="3.20.20.80">
    <property type="entry name" value="Glycosidases"/>
    <property type="match status" value="1"/>
</dbReference>
<evidence type="ECO:0000256" key="4">
    <source>
        <dbReference type="ARBA" id="ARBA00026248"/>
    </source>
</evidence>
<evidence type="ECO:0000256" key="2">
    <source>
        <dbReference type="ARBA" id="ARBA00022801"/>
    </source>
</evidence>
<keyword evidence="3" id="KW-0326">Glycosidase</keyword>
<dbReference type="GO" id="GO:0000025">
    <property type="term" value="P:maltose catabolic process"/>
    <property type="evidence" value="ECO:0007669"/>
    <property type="project" value="TreeGrafter"/>
</dbReference>